<dbReference type="SUPFAM" id="SSF55874">
    <property type="entry name" value="ATPase domain of HSP90 chaperone/DNA topoisomerase II/histidine kinase"/>
    <property type="match status" value="1"/>
</dbReference>
<dbReference type="InterPro" id="IPR036097">
    <property type="entry name" value="HisK_dim/P_sf"/>
</dbReference>
<accession>M8D2C8</accession>
<keyword evidence="5" id="KW-0547">Nucleotide-binding</keyword>
<comment type="catalytic activity">
    <reaction evidence="1">
        <text>ATP + protein L-histidine = ADP + protein N-phospho-L-histidine.</text>
        <dbReference type="EC" id="2.7.13.3"/>
    </reaction>
</comment>
<dbReference type="SMART" id="SM00387">
    <property type="entry name" value="HATPase_c"/>
    <property type="match status" value="1"/>
</dbReference>
<keyword evidence="6 10" id="KW-0418">Kinase</keyword>
<dbReference type="Gene3D" id="3.30.565.10">
    <property type="entry name" value="Histidine kinase-like ATPase, C-terminal domain"/>
    <property type="match status" value="1"/>
</dbReference>
<evidence type="ECO:0000256" key="7">
    <source>
        <dbReference type="ARBA" id="ARBA00022840"/>
    </source>
</evidence>
<evidence type="ECO:0000256" key="6">
    <source>
        <dbReference type="ARBA" id="ARBA00022777"/>
    </source>
</evidence>
<dbReference type="SUPFAM" id="SSF55781">
    <property type="entry name" value="GAF domain-like"/>
    <property type="match status" value="1"/>
</dbReference>
<dbReference type="InterPro" id="IPR003661">
    <property type="entry name" value="HisK_dim/P_dom"/>
</dbReference>
<dbReference type="GO" id="GO:0000155">
    <property type="term" value="F:phosphorelay sensor kinase activity"/>
    <property type="evidence" value="ECO:0007669"/>
    <property type="project" value="InterPro"/>
</dbReference>
<dbReference type="Pfam" id="PF02518">
    <property type="entry name" value="HATPase_c"/>
    <property type="match status" value="1"/>
</dbReference>
<dbReference type="Pfam" id="PF00512">
    <property type="entry name" value="HisKA"/>
    <property type="match status" value="1"/>
</dbReference>
<sequence length="429" mass="48507">MHHKREILEKLTGVESSRKTYYKELNLVVDEMKKKNRQLEVMNRLTKIQVDADWTEVSLYLAEQLSRLIPFDQFILTLVERATMFSHIAQREQDDWHCRTVTRPLQQKTPVSTEQLNALLQTEHPDCHVTSVALQSRLQRVFGFLTLLHDTPVENDSEHLVLFQQIAEHVGVSVENMILFKDVSEKVKIEAQLVQSAKMAAIGEMAAGVAHELNSPLTAILGNIQLLMREIKTEPYSQMMNDIYQCGVRSKKIIQNLLTFSRQEEYPFERLNMNDLVEDVLGLIGYQLTVSGVTIAKKRSDKPLLFRGSRHQIEQIIINLLLNARDALQGVPSPTITIETFQTFLPEGPFVGLSVHDNGVGIEKEHLPQIFHPFFTTKEQAKGTGLGLSVSLGIAESHDGKLMAQSEAGKFSCFTLLLPTTAHEENDGE</sequence>
<keyword evidence="7" id="KW-0067">ATP-binding</keyword>
<dbReference type="EMBL" id="APBN01000016">
    <property type="protein sequence ID" value="EMT50384.1"/>
    <property type="molecule type" value="Genomic_DNA"/>
</dbReference>
<evidence type="ECO:0000256" key="3">
    <source>
        <dbReference type="ARBA" id="ARBA00022553"/>
    </source>
</evidence>
<evidence type="ECO:0000256" key="4">
    <source>
        <dbReference type="ARBA" id="ARBA00022679"/>
    </source>
</evidence>
<dbReference type="AlphaFoldDB" id="M8D2C8"/>
<evidence type="ECO:0000313" key="11">
    <source>
        <dbReference type="Proteomes" id="UP000012081"/>
    </source>
</evidence>
<dbReference type="PATRIC" id="fig|1300222.3.peg.4742"/>
<evidence type="ECO:0000259" key="9">
    <source>
        <dbReference type="PROSITE" id="PS50109"/>
    </source>
</evidence>
<dbReference type="STRING" id="1300222.I532_22562"/>
<dbReference type="InterPro" id="IPR036890">
    <property type="entry name" value="HATPase_C_sf"/>
</dbReference>
<dbReference type="Gene3D" id="1.10.287.130">
    <property type="match status" value="1"/>
</dbReference>
<gene>
    <name evidence="10" type="ORF">I532_22562</name>
</gene>
<dbReference type="RefSeq" id="WP_003391713.1">
    <property type="nucleotide sequence ID" value="NZ_APBN01000016.1"/>
</dbReference>
<keyword evidence="4" id="KW-0808">Transferase</keyword>
<dbReference type="PANTHER" id="PTHR43065">
    <property type="entry name" value="SENSOR HISTIDINE KINASE"/>
    <property type="match status" value="1"/>
</dbReference>
<organism evidence="10 11">
    <name type="scientific">Brevibacillus borstelensis AK1</name>
    <dbReference type="NCBI Taxonomy" id="1300222"/>
    <lineage>
        <taxon>Bacteria</taxon>
        <taxon>Bacillati</taxon>
        <taxon>Bacillota</taxon>
        <taxon>Bacilli</taxon>
        <taxon>Bacillales</taxon>
        <taxon>Paenibacillaceae</taxon>
        <taxon>Brevibacillus</taxon>
    </lineage>
</organism>
<dbReference type="Proteomes" id="UP000012081">
    <property type="component" value="Unassembled WGS sequence"/>
</dbReference>
<keyword evidence="8" id="KW-0902">Two-component regulatory system</keyword>
<reference evidence="10 11" key="1">
    <citation type="submission" date="2013-03" db="EMBL/GenBank/DDBJ databases">
        <title>Assembly of a new bacterial strain Brevibacillus borstelensis AK1.</title>
        <authorList>
            <person name="Rajan I."/>
            <person name="PoliReddy D."/>
            <person name="Sugumar T."/>
            <person name="Rathinam K."/>
            <person name="Alqarawi S."/>
            <person name="Khalil A.B."/>
            <person name="Sivakumar N."/>
        </authorList>
    </citation>
    <scope>NUCLEOTIDE SEQUENCE [LARGE SCALE GENOMIC DNA]</scope>
    <source>
        <strain evidence="10 11">AK1</strain>
    </source>
</reference>
<dbReference type="InterPro" id="IPR003594">
    <property type="entry name" value="HATPase_dom"/>
</dbReference>
<dbReference type="SUPFAM" id="SSF47384">
    <property type="entry name" value="Homodimeric domain of signal transducing histidine kinase"/>
    <property type="match status" value="1"/>
</dbReference>
<name>M8D2C8_9BACL</name>
<evidence type="ECO:0000256" key="8">
    <source>
        <dbReference type="ARBA" id="ARBA00023012"/>
    </source>
</evidence>
<evidence type="ECO:0000256" key="2">
    <source>
        <dbReference type="ARBA" id="ARBA00012438"/>
    </source>
</evidence>
<dbReference type="PROSITE" id="PS50109">
    <property type="entry name" value="HIS_KIN"/>
    <property type="match status" value="1"/>
</dbReference>
<dbReference type="CDD" id="cd00082">
    <property type="entry name" value="HisKA"/>
    <property type="match status" value="1"/>
</dbReference>
<dbReference type="PANTHER" id="PTHR43065:SF42">
    <property type="entry name" value="TWO-COMPONENT SENSOR PPRA"/>
    <property type="match status" value="1"/>
</dbReference>
<dbReference type="PRINTS" id="PR00344">
    <property type="entry name" value="BCTRLSENSOR"/>
</dbReference>
<dbReference type="InterPro" id="IPR005467">
    <property type="entry name" value="His_kinase_dom"/>
</dbReference>
<comment type="caution">
    <text evidence="10">The sequence shown here is derived from an EMBL/GenBank/DDBJ whole genome shotgun (WGS) entry which is preliminary data.</text>
</comment>
<protein>
    <recommendedName>
        <fullName evidence="2">histidine kinase</fullName>
        <ecNumber evidence="2">2.7.13.3</ecNumber>
    </recommendedName>
</protein>
<keyword evidence="3" id="KW-0597">Phosphoprotein</keyword>
<dbReference type="SMART" id="SM00388">
    <property type="entry name" value="HisKA"/>
    <property type="match status" value="1"/>
</dbReference>
<dbReference type="OrthoDB" id="9784397at2"/>
<dbReference type="GO" id="GO:0005524">
    <property type="term" value="F:ATP binding"/>
    <property type="evidence" value="ECO:0007669"/>
    <property type="project" value="UniProtKB-KW"/>
</dbReference>
<proteinExistence type="predicted"/>
<dbReference type="InterPro" id="IPR004358">
    <property type="entry name" value="Sig_transdc_His_kin-like_C"/>
</dbReference>
<evidence type="ECO:0000313" key="10">
    <source>
        <dbReference type="EMBL" id="EMT50384.1"/>
    </source>
</evidence>
<dbReference type="EC" id="2.7.13.3" evidence="2"/>
<keyword evidence="11" id="KW-1185">Reference proteome</keyword>
<evidence type="ECO:0000256" key="1">
    <source>
        <dbReference type="ARBA" id="ARBA00000085"/>
    </source>
</evidence>
<feature type="domain" description="Histidine kinase" evidence="9">
    <location>
        <begin position="208"/>
        <end position="422"/>
    </location>
</feature>
<evidence type="ECO:0000256" key="5">
    <source>
        <dbReference type="ARBA" id="ARBA00022741"/>
    </source>
</evidence>